<dbReference type="HAMAP" id="MF_00009">
    <property type="entry name" value="Endoribonucl_YbeY"/>
    <property type="match status" value="1"/>
</dbReference>
<evidence type="ECO:0000256" key="3">
    <source>
        <dbReference type="ARBA" id="ARBA00022552"/>
    </source>
</evidence>
<evidence type="ECO:0000256" key="2">
    <source>
        <dbReference type="ARBA" id="ARBA00022517"/>
    </source>
</evidence>
<keyword evidence="2 9" id="KW-0690">Ribosome biogenesis</keyword>
<evidence type="ECO:0000256" key="6">
    <source>
        <dbReference type="ARBA" id="ARBA00022759"/>
    </source>
</evidence>
<comment type="caution">
    <text evidence="10">The sequence shown here is derived from an EMBL/GenBank/DDBJ whole genome shotgun (WGS) entry which is preliminary data.</text>
</comment>
<dbReference type="NCBIfam" id="TIGR00043">
    <property type="entry name" value="rRNA maturation RNase YbeY"/>
    <property type="match status" value="1"/>
</dbReference>
<gene>
    <name evidence="9 10" type="primary">ybeY</name>
    <name evidence="10" type="ORF">OCV65_01770</name>
</gene>
<dbReference type="RefSeq" id="WP_118383897.1">
    <property type="nucleotide sequence ID" value="NZ_JAOQJV010000001.1"/>
</dbReference>
<comment type="function">
    <text evidence="9">Single strand-specific metallo-endoribonuclease involved in late-stage 70S ribosome quality control and in maturation of the 3' terminus of the 16S rRNA.</text>
</comment>
<dbReference type="InterPro" id="IPR023091">
    <property type="entry name" value="MetalPrtase_cat_dom_sf_prd"/>
</dbReference>
<sequence>MTLNYEEEGEVKLPVDCEGLAKEVIEAALDYAECPYEAEVNLLLTTDEEIHQMNKEHRGIDRPTDVLSFPMVEYEEAGQFDFLEDQYDCFHPETGELLLGDIVISKDRVIAQAEEYGHEIKREYAFLIAHSMLHLFGYDHMEEEERKTMERMQNEILNALNIVR</sequence>
<evidence type="ECO:0000313" key="10">
    <source>
        <dbReference type="EMBL" id="MCU6698974.1"/>
    </source>
</evidence>
<comment type="cofactor">
    <cofactor evidence="9">
        <name>Zn(2+)</name>
        <dbReference type="ChEBI" id="CHEBI:29105"/>
    </cofactor>
    <text evidence="9">Binds 1 zinc ion.</text>
</comment>
<dbReference type="PANTHER" id="PTHR46986:SF1">
    <property type="entry name" value="ENDORIBONUCLEASE YBEY, CHLOROPLASTIC"/>
    <property type="match status" value="1"/>
</dbReference>
<proteinExistence type="inferred from homology"/>
<keyword evidence="7 9" id="KW-0378">Hydrolase</keyword>
<keyword evidence="9" id="KW-0963">Cytoplasm</keyword>
<evidence type="ECO:0000256" key="8">
    <source>
        <dbReference type="ARBA" id="ARBA00022833"/>
    </source>
</evidence>
<dbReference type="Gene3D" id="3.40.390.30">
    <property type="entry name" value="Metalloproteases ('zincins'), catalytic domain"/>
    <property type="match status" value="1"/>
</dbReference>
<dbReference type="EC" id="3.1.-.-" evidence="9"/>
<dbReference type="SUPFAM" id="SSF55486">
    <property type="entry name" value="Metalloproteases ('zincins'), catalytic domain"/>
    <property type="match status" value="1"/>
</dbReference>
<dbReference type="PANTHER" id="PTHR46986">
    <property type="entry name" value="ENDORIBONUCLEASE YBEY, CHLOROPLASTIC"/>
    <property type="match status" value="1"/>
</dbReference>
<keyword evidence="4 9" id="KW-0540">Nuclease</keyword>
<organism evidence="10 11">
    <name type="scientific">Dorea ammoniilytica</name>
    <dbReference type="NCBI Taxonomy" id="2981788"/>
    <lineage>
        <taxon>Bacteria</taxon>
        <taxon>Bacillati</taxon>
        <taxon>Bacillota</taxon>
        <taxon>Clostridia</taxon>
        <taxon>Lachnospirales</taxon>
        <taxon>Lachnospiraceae</taxon>
        <taxon>Dorea</taxon>
    </lineage>
</organism>
<accession>A0ABT2S313</accession>
<keyword evidence="11" id="KW-1185">Reference proteome</keyword>
<dbReference type="InterPro" id="IPR020549">
    <property type="entry name" value="YbeY_CS"/>
</dbReference>
<evidence type="ECO:0000256" key="1">
    <source>
        <dbReference type="ARBA" id="ARBA00010875"/>
    </source>
</evidence>
<dbReference type="EMBL" id="JAOQJV010000001">
    <property type="protein sequence ID" value="MCU6698974.1"/>
    <property type="molecule type" value="Genomic_DNA"/>
</dbReference>
<dbReference type="PROSITE" id="PS01306">
    <property type="entry name" value="UPF0054"/>
    <property type="match status" value="1"/>
</dbReference>
<comment type="subcellular location">
    <subcellularLocation>
        <location evidence="9">Cytoplasm</location>
    </subcellularLocation>
</comment>
<keyword evidence="3 9" id="KW-0698">rRNA processing</keyword>
<evidence type="ECO:0000256" key="9">
    <source>
        <dbReference type="HAMAP-Rule" id="MF_00009"/>
    </source>
</evidence>
<evidence type="ECO:0000256" key="7">
    <source>
        <dbReference type="ARBA" id="ARBA00022801"/>
    </source>
</evidence>
<name>A0ABT2S313_9FIRM</name>
<protein>
    <recommendedName>
        <fullName evidence="9">Endoribonuclease YbeY</fullName>
        <ecNumber evidence="9">3.1.-.-</ecNumber>
    </recommendedName>
</protein>
<keyword evidence="5 9" id="KW-0479">Metal-binding</keyword>
<evidence type="ECO:0000313" key="11">
    <source>
        <dbReference type="Proteomes" id="UP001207605"/>
    </source>
</evidence>
<dbReference type="InterPro" id="IPR002036">
    <property type="entry name" value="YbeY"/>
</dbReference>
<reference evidence="10 11" key="1">
    <citation type="journal article" date="2021" name="ISME Commun">
        <title>Automated analysis of genomic sequences facilitates high-throughput and comprehensive description of bacteria.</title>
        <authorList>
            <person name="Hitch T.C.A."/>
        </authorList>
    </citation>
    <scope>NUCLEOTIDE SEQUENCE [LARGE SCALE GENOMIC DNA]</scope>
    <source>
        <strain evidence="10 11">Sanger_02</strain>
    </source>
</reference>
<evidence type="ECO:0000256" key="4">
    <source>
        <dbReference type="ARBA" id="ARBA00022722"/>
    </source>
</evidence>
<dbReference type="Proteomes" id="UP001207605">
    <property type="component" value="Unassembled WGS sequence"/>
</dbReference>
<comment type="similarity">
    <text evidence="1 9">Belongs to the endoribonuclease YbeY family.</text>
</comment>
<feature type="binding site" evidence="9">
    <location>
        <position position="130"/>
    </location>
    <ligand>
        <name>Zn(2+)</name>
        <dbReference type="ChEBI" id="CHEBI:29105"/>
        <note>catalytic</note>
    </ligand>
</feature>
<feature type="binding site" evidence="9">
    <location>
        <position position="140"/>
    </location>
    <ligand>
        <name>Zn(2+)</name>
        <dbReference type="ChEBI" id="CHEBI:29105"/>
        <note>catalytic</note>
    </ligand>
</feature>
<keyword evidence="6 9" id="KW-0255">Endonuclease</keyword>
<feature type="binding site" evidence="9">
    <location>
        <position position="134"/>
    </location>
    <ligand>
        <name>Zn(2+)</name>
        <dbReference type="ChEBI" id="CHEBI:29105"/>
        <note>catalytic</note>
    </ligand>
</feature>
<evidence type="ECO:0000256" key="5">
    <source>
        <dbReference type="ARBA" id="ARBA00022723"/>
    </source>
</evidence>
<dbReference type="Pfam" id="PF02130">
    <property type="entry name" value="YbeY"/>
    <property type="match status" value="1"/>
</dbReference>
<keyword evidence="8 9" id="KW-0862">Zinc</keyword>